<organism evidence="1">
    <name type="scientific">uncultured bacterium</name>
    <name type="common">gcode 4</name>
    <dbReference type="NCBI Taxonomy" id="1234023"/>
    <lineage>
        <taxon>Bacteria</taxon>
        <taxon>environmental samples</taxon>
    </lineage>
</organism>
<proteinExistence type="predicted"/>
<accession>K2F5N2</accession>
<sequence>MLKMLGSKSEEIFSNIWSSILISGRIAKLIGLIFNNGYSLNHFISFVQTCSFLQSSWSFEKTGFLGIKFHMDLSSFHICHNDIPYKFFCFTDKYWFQVDMASKNHTSW</sequence>
<protein>
    <submittedName>
        <fullName evidence="1">Uncharacterized protein</fullName>
    </submittedName>
</protein>
<evidence type="ECO:0000313" key="1">
    <source>
        <dbReference type="EMBL" id="EKE26391.1"/>
    </source>
</evidence>
<name>K2F5N2_9BACT</name>
<dbReference type="AlphaFoldDB" id="K2F5N2"/>
<gene>
    <name evidence="1" type="ORF">ACD_4C00305G0001</name>
</gene>
<comment type="caution">
    <text evidence="1">The sequence shown here is derived from an EMBL/GenBank/DDBJ whole genome shotgun (WGS) entry which is preliminary data.</text>
</comment>
<reference evidence="1" key="1">
    <citation type="journal article" date="2012" name="Science">
        <title>Fermentation, hydrogen, and sulfur metabolism in multiple uncultivated bacterial phyla.</title>
        <authorList>
            <person name="Wrighton K.C."/>
            <person name="Thomas B.C."/>
            <person name="Sharon I."/>
            <person name="Miller C.S."/>
            <person name="Castelle C.J."/>
            <person name="VerBerkmoes N.C."/>
            <person name="Wilkins M.J."/>
            <person name="Hettich R.L."/>
            <person name="Lipton M.S."/>
            <person name="Williams K.H."/>
            <person name="Long P.E."/>
            <person name="Banfield J.F."/>
        </authorList>
    </citation>
    <scope>NUCLEOTIDE SEQUENCE [LARGE SCALE GENOMIC DNA]</scope>
</reference>
<dbReference type="EMBL" id="AMFJ01000821">
    <property type="protein sequence ID" value="EKE26391.1"/>
    <property type="molecule type" value="Genomic_DNA"/>
</dbReference>